<accession>A0ABY0TG22</accession>
<name>A0ABY0TG22_9PROT</name>
<dbReference type="RefSeq" id="WP_081346729.1">
    <property type="nucleotide sequence ID" value="NZ_FNKY01000001.1"/>
</dbReference>
<reference evidence="1 2" key="1">
    <citation type="submission" date="2016-10" db="EMBL/GenBank/DDBJ databases">
        <authorList>
            <person name="Varghese N."/>
            <person name="Submissions S."/>
        </authorList>
    </citation>
    <scope>NUCLEOTIDE SEQUENCE [LARGE SCALE GENOMIC DNA]</scope>
    <source>
        <strain evidence="1 2">Nl1</strain>
    </source>
</reference>
<organism evidence="1 2">
    <name type="scientific">Nitrosospira multiformis</name>
    <dbReference type="NCBI Taxonomy" id="1231"/>
    <lineage>
        <taxon>Bacteria</taxon>
        <taxon>Pseudomonadati</taxon>
        <taxon>Pseudomonadota</taxon>
        <taxon>Betaproteobacteria</taxon>
        <taxon>Nitrosomonadales</taxon>
        <taxon>Nitrosomonadaceae</taxon>
        <taxon>Nitrosospira</taxon>
    </lineage>
</organism>
<dbReference type="InterPro" id="IPR019619">
    <property type="entry name" value="DUF2490"/>
</dbReference>
<evidence type="ECO:0000313" key="2">
    <source>
        <dbReference type="Proteomes" id="UP000183471"/>
    </source>
</evidence>
<evidence type="ECO:0000313" key="1">
    <source>
        <dbReference type="EMBL" id="SDQ77339.1"/>
    </source>
</evidence>
<evidence type="ECO:0008006" key="3">
    <source>
        <dbReference type="Google" id="ProtNLM"/>
    </source>
</evidence>
<dbReference type="Proteomes" id="UP000183471">
    <property type="component" value="Unassembled WGS sequence"/>
</dbReference>
<comment type="caution">
    <text evidence="1">The sequence shown here is derived from an EMBL/GenBank/DDBJ whole genome shotgun (WGS) entry which is preliminary data.</text>
</comment>
<protein>
    <recommendedName>
        <fullName evidence="3">DUF2490 domain-containing protein</fullName>
    </recommendedName>
</protein>
<proteinExistence type="predicted"/>
<sequence>MHLFETSSWRDMKLLLIFVVFIFSNCSYADNTHQFYEFRTQISLTKQVFDRWDLNVFTSENANLVDKTYGGEHAPTNIQNYFLVGPTYKYSSNLNFVFLGYIYQKTSPLFDNFVNENRLFQQVVYSSDFDFGRVTHRVRFEQRFIHDKAPEQKFLGTRLRYQLGLLVPLQGEELNNGEFYLNTYNEFYFITSGVSGAIYNENWAYAGIGYQTAKYGRFEVGPLLQRVVVDKHDIRYFNLLQFSWSHNFD</sequence>
<keyword evidence="2" id="KW-1185">Reference proteome</keyword>
<gene>
    <name evidence="1" type="ORF">SAMN05216402_2229</name>
</gene>
<dbReference type="EMBL" id="FNKY01000001">
    <property type="protein sequence ID" value="SDQ77339.1"/>
    <property type="molecule type" value="Genomic_DNA"/>
</dbReference>
<dbReference type="Pfam" id="PF10677">
    <property type="entry name" value="DUF2490"/>
    <property type="match status" value="1"/>
</dbReference>